<dbReference type="Proteomes" id="UP001220022">
    <property type="component" value="Unassembled WGS sequence"/>
</dbReference>
<reference evidence="2 3" key="1">
    <citation type="submission" date="2023-03" db="EMBL/GenBank/DDBJ databases">
        <title>Draft genome sequence of type strain Streptomyces ferralitis JCM 14344.</title>
        <authorList>
            <person name="Klaysubun C."/>
            <person name="Duangmal K."/>
        </authorList>
    </citation>
    <scope>NUCLEOTIDE SEQUENCE [LARGE SCALE GENOMIC DNA]</scope>
    <source>
        <strain evidence="2 3">JCM 14344</strain>
    </source>
</reference>
<accession>A0ABT5Z6N3</accession>
<dbReference type="EMBL" id="JARHTQ010000023">
    <property type="protein sequence ID" value="MDF2259491.1"/>
    <property type="molecule type" value="Genomic_DNA"/>
</dbReference>
<keyword evidence="3" id="KW-1185">Reference proteome</keyword>
<organism evidence="2 3">
    <name type="scientific">Streptantibioticus ferralitis</name>
    <dbReference type="NCBI Taxonomy" id="236510"/>
    <lineage>
        <taxon>Bacteria</taxon>
        <taxon>Bacillati</taxon>
        <taxon>Actinomycetota</taxon>
        <taxon>Actinomycetes</taxon>
        <taxon>Kitasatosporales</taxon>
        <taxon>Streptomycetaceae</taxon>
        <taxon>Streptantibioticus</taxon>
    </lineage>
</organism>
<protein>
    <submittedName>
        <fullName evidence="2">ABC transporter permease</fullName>
    </submittedName>
</protein>
<feature type="compositionally biased region" description="Polar residues" evidence="1">
    <location>
        <begin position="252"/>
        <end position="269"/>
    </location>
</feature>
<comment type="caution">
    <text evidence="2">The sequence shown here is derived from an EMBL/GenBank/DDBJ whole genome shotgun (WGS) entry which is preliminary data.</text>
</comment>
<evidence type="ECO:0000313" key="2">
    <source>
        <dbReference type="EMBL" id="MDF2259491.1"/>
    </source>
</evidence>
<feature type="region of interest" description="Disordered" evidence="1">
    <location>
        <begin position="408"/>
        <end position="442"/>
    </location>
</feature>
<feature type="region of interest" description="Disordered" evidence="1">
    <location>
        <begin position="249"/>
        <end position="274"/>
    </location>
</feature>
<evidence type="ECO:0000313" key="3">
    <source>
        <dbReference type="Proteomes" id="UP001220022"/>
    </source>
</evidence>
<gene>
    <name evidence="2" type="ORF">P2L57_28395</name>
</gene>
<dbReference type="RefSeq" id="WP_275819153.1">
    <property type="nucleotide sequence ID" value="NZ_BAAANM010000002.1"/>
</dbReference>
<name>A0ABT5Z6N3_9ACTN</name>
<sequence length="442" mass="48171">MDVVEGRYSTVTDISRAYGLTPEQHRAVEDAYGAYSEHLSPFITAVAADMLKDLRQDVANDPGRRIVFLGRDGHSLAAAVRGLDPEFAERHCHEVVLSRAVVDAALQDLERNAGMSFPQVESFRVRDKVNADEIDHSHLDLTDYLRASGVPVGLPDSSVTLVDTSFKGTVQEMLAAAYPQTEFNGRYAFFGASPDDPHPGTKRGYAFHREVDDRWQGIPLSQIPDEVELTFGANDGISVIENTLNGPYDSPTAITSSGPQQQPLRNESQPLAGLNPARVPEQYRDPVVREAVKTAGLLATHHTAAAVAQRGGTPPGLAEARDRLAGQIRAWVDQRPGVDPRLGRLLDGFVRLRADSRINKALDKAMVNARIPPKAAEQLWGRLASLPTVEDRQAFAEDVVNTLKTTQAEMRGAAGRRGATPQKDGPAPTRPRRLGREGGVEY</sequence>
<evidence type="ECO:0000256" key="1">
    <source>
        <dbReference type="SAM" id="MobiDB-lite"/>
    </source>
</evidence>
<proteinExistence type="predicted"/>